<comment type="similarity">
    <text evidence="7">Belongs to the methyl-accepting chemotaxis (MCP) protein family.</text>
</comment>
<feature type="domain" description="Methyl-accepting transducer" evidence="10">
    <location>
        <begin position="270"/>
        <end position="514"/>
    </location>
</feature>
<dbReference type="Pfam" id="PF00015">
    <property type="entry name" value="MCPsignal"/>
    <property type="match status" value="1"/>
</dbReference>
<keyword evidence="2" id="KW-1003">Cell membrane</keyword>
<feature type="transmembrane region" description="Helical" evidence="9">
    <location>
        <begin position="7"/>
        <end position="29"/>
    </location>
</feature>
<evidence type="ECO:0000256" key="5">
    <source>
        <dbReference type="ARBA" id="ARBA00023136"/>
    </source>
</evidence>
<reference evidence="11 12" key="1">
    <citation type="submission" date="2020-11" db="EMBL/GenBank/DDBJ databases">
        <title>Draft genome sequencing of a Lachnospiraceae strain isolated from anoxic soil subjected to BSD treatment.</title>
        <authorList>
            <person name="Uek A."/>
            <person name="Tonouchi A."/>
        </authorList>
    </citation>
    <scope>NUCLEOTIDE SEQUENCE [LARGE SCALE GENOMIC DNA]</scope>
    <source>
        <strain evidence="11 12">TB5</strain>
    </source>
</reference>
<dbReference type="AlphaFoldDB" id="A0A7R7EHJ3"/>
<evidence type="ECO:0000256" key="1">
    <source>
        <dbReference type="ARBA" id="ARBA00004651"/>
    </source>
</evidence>
<dbReference type="Gene3D" id="1.10.287.950">
    <property type="entry name" value="Methyl-accepting chemotaxis protein"/>
    <property type="match status" value="1"/>
</dbReference>
<dbReference type="PANTHER" id="PTHR32089">
    <property type="entry name" value="METHYL-ACCEPTING CHEMOTAXIS PROTEIN MCPB"/>
    <property type="match status" value="1"/>
</dbReference>
<feature type="transmembrane region" description="Helical" evidence="9">
    <location>
        <begin position="179"/>
        <end position="202"/>
    </location>
</feature>
<dbReference type="Proteomes" id="UP000595897">
    <property type="component" value="Chromosome"/>
</dbReference>
<dbReference type="SMART" id="SM00283">
    <property type="entry name" value="MA"/>
    <property type="match status" value="1"/>
</dbReference>
<dbReference type="GO" id="GO:0006935">
    <property type="term" value="P:chemotaxis"/>
    <property type="evidence" value="ECO:0007669"/>
    <property type="project" value="InterPro"/>
</dbReference>
<organism evidence="11 12">
    <name type="scientific">Anaeromicropila herbilytica</name>
    <dbReference type="NCBI Taxonomy" id="2785025"/>
    <lineage>
        <taxon>Bacteria</taxon>
        <taxon>Bacillati</taxon>
        <taxon>Bacillota</taxon>
        <taxon>Clostridia</taxon>
        <taxon>Lachnospirales</taxon>
        <taxon>Lachnospiraceae</taxon>
        <taxon>Anaeromicropila</taxon>
    </lineage>
</organism>
<keyword evidence="5 9" id="KW-0472">Membrane</keyword>
<dbReference type="PRINTS" id="PR00260">
    <property type="entry name" value="CHEMTRNSDUCR"/>
</dbReference>
<protein>
    <submittedName>
        <fullName evidence="11">Methyl-accepting chemotaxis protein</fullName>
    </submittedName>
</protein>
<dbReference type="InterPro" id="IPR029151">
    <property type="entry name" value="Sensor-like_sf"/>
</dbReference>
<dbReference type="InterPro" id="IPR004090">
    <property type="entry name" value="Chemotax_Me-accpt_rcpt"/>
</dbReference>
<dbReference type="GO" id="GO:0005886">
    <property type="term" value="C:plasma membrane"/>
    <property type="evidence" value="ECO:0007669"/>
    <property type="project" value="UniProtKB-SubCell"/>
</dbReference>
<dbReference type="SUPFAM" id="SSF103190">
    <property type="entry name" value="Sensory domain-like"/>
    <property type="match status" value="1"/>
</dbReference>
<evidence type="ECO:0000313" key="12">
    <source>
        <dbReference type="Proteomes" id="UP000595897"/>
    </source>
</evidence>
<keyword evidence="4 9" id="KW-1133">Transmembrane helix</keyword>
<comment type="subcellular location">
    <subcellularLocation>
        <location evidence="1">Cell membrane</location>
        <topology evidence="1">Multi-pass membrane protein</topology>
    </subcellularLocation>
</comment>
<evidence type="ECO:0000256" key="4">
    <source>
        <dbReference type="ARBA" id="ARBA00022989"/>
    </source>
</evidence>
<evidence type="ECO:0000256" key="7">
    <source>
        <dbReference type="ARBA" id="ARBA00029447"/>
    </source>
</evidence>
<evidence type="ECO:0000256" key="2">
    <source>
        <dbReference type="ARBA" id="ARBA00022475"/>
    </source>
</evidence>
<evidence type="ECO:0000259" key="10">
    <source>
        <dbReference type="PROSITE" id="PS50111"/>
    </source>
</evidence>
<evidence type="ECO:0000256" key="8">
    <source>
        <dbReference type="PROSITE-ProRule" id="PRU00284"/>
    </source>
</evidence>
<dbReference type="PROSITE" id="PS50111">
    <property type="entry name" value="CHEMOTAXIS_TRANSDUC_2"/>
    <property type="match status" value="1"/>
</dbReference>
<keyword evidence="12" id="KW-1185">Reference proteome</keyword>
<keyword evidence="6 8" id="KW-0807">Transducer</keyword>
<dbReference type="GO" id="GO:0004888">
    <property type="term" value="F:transmembrane signaling receptor activity"/>
    <property type="evidence" value="ECO:0007669"/>
    <property type="project" value="InterPro"/>
</dbReference>
<accession>A0A7R7EHJ3</accession>
<keyword evidence="3 9" id="KW-0812">Transmembrane</keyword>
<evidence type="ECO:0000256" key="3">
    <source>
        <dbReference type="ARBA" id="ARBA00022692"/>
    </source>
</evidence>
<proteinExistence type="inferred from homology"/>
<dbReference type="PANTHER" id="PTHR32089:SF112">
    <property type="entry name" value="LYSOZYME-LIKE PROTEIN-RELATED"/>
    <property type="match status" value="1"/>
</dbReference>
<dbReference type="InterPro" id="IPR033463">
    <property type="entry name" value="sCache_3"/>
</dbReference>
<sequence>MNFKQRLILSLSVFTLSVIMITIAITYFFTQNSIASNFNDNIKKSSILGFSYLDAKYPGEWTLVDNKLYKGEVCMNENYDFVDEMSKDTGYMVTIFSGDTRISTSIVDDNGERYINTKASSKVIETVLNKGQNYNGTTIINGKEVQTYYIPIKDSQGTIIGMYFTGIKPITISTAEKSIITGVILFLLILLIVIISFMYLYFKKVLSSLSESAHQFKLMSTKDFSKPFSEKSLQLKDEFGQISNSANEMKHIVGNVIQYIVSSTTSINNAINQTTDRITDLTSNIQNVSAITEELSAGFEETAASAEEMNAATLEIETKIREVSTRANEASSKADNIKDHALSVKTKALDSQNNMASMIVENKELIQNAIEQSKSIDKITILSDSILEITRQTNLLALNASIEAARAGESGKGFAVVADQIKTLAESSHNAVNEIQDVISIVLGSVNNLVSCSENLIDFVDTKVVSDYDMLVHTGEQYFNDTKYFDSILNQFKDTSNQLLVTMENVTKAINEVAITTNDSVEGVSNIANDIMVITSQSEQILSLTESSRNNSNELGNYVSDFKF</sequence>
<dbReference type="RefSeq" id="WP_271714095.1">
    <property type="nucleotide sequence ID" value="NZ_AP024169.1"/>
</dbReference>
<evidence type="ECO:0000256" key="9">
    <source>
        <dbReference type="SAM" id="Phobius"/>
    </source>
</evidence>
<dbReference type="InterPro" id="IPR004089">
    <property type="entry name" value="MCPsignal_dom"/>
</dbReference>
<evidence type="ECO:0000256" key="6">
    <source>
        <dbReference type="ARBA" id="ARBA00023224"/>
    </source>
</evidence>
<dbReference type="SUPFAM" id="SSF58104">
    <property type="entry name" value="Methyl-accepting chemotaxis protein (MCP) signaling domain"/>
    <property type="match status" value="1"/>
</dbReference>
<gene>
    <name evidence="11" type="ORF">bsdtb5_00810</name>
</gene>
<dbReference type="GO" id="GO:0007165">
    <property type="term" value="P:signal transduction"/>
    <property type="evidence" value="ECO:0007669"/>
    <property type="project" value="UniProtKB-KW"/>
</dbReference>
<name>A0A7R7EHJ3_9FIRM</name>
<dbReference type="EMBL" id="AP024169">
    <property type="protein sequence ID" value="BCN28786.1"/>
    <property type="molecule type" value="Genomic_DNA"/>
</dbReference>
<dbReference type="KEGG" id="ahb:bsdtb5_00810"/>
<dbReference type="Pfam" id="PF17202">
    <property type="entry name" value="sCache_3_3"/>
    <property type="match status" value="1"/>
</dbReference>
<evidence type="ECO:0000313" key="11">
    <source>
        <dbReference type="EMBL" id="BCN28786.1"/>
    </source>
</evidence>